<feature type="domain" description="Bacterial Immunoglobulin-like 21" evidence="1">
    <location>
        <begin position="1301"/>
        <end position="1407"/>
    </location>
</feature>
<dbReference type="Proteomes" id="UP001444146">
    <property type="component" value="Unassembled WGS sequence"/>
</dbReference>
<organism evidence="3 4">
    <name type="scientific">Pseudocitrobacter cyperus</name>
    <dbReference type="NCBI Taxonomy" id="3112843"/>
    <lineage>
        <taxon>Bacteria</taxon>
        <taxon>Pseudomonadati</taxon>
        <taxon>Pseudomonadota</taxon>
        <taxon>Gammaproteobacteria</taxon>
        <taxon>Enterobacterales</taxon>
        <taxon>Enterobacteriaceae</taxon>
        <taxon>Pseudocitrobacter</taxon>
    </lineage>
</organism>
<feature type="domain" description="Bacterial Immunoglobulin-like 21" evidence="1">
    <location>
        <begin position="220"/>
        <end position="321"/>
    </location>
</feature>
<protein>
    <submittedName>
        <fullName evidence="3">DUF823 domain-containing adhesin</fullName>
    </submittedName>
</protein>
<feature type="domain" description="InvasinE Adhesion" evidence="2">
    <location>
        <begin position="594"/>
        <end position="721"/>
    </location>
</feature>
<proteinExistence type="predicted"/>
<dbReference type="InterPro" id="IPR008541">
    <property type="entry name" value="InvE_AD"/>
</dbReference>
<feature type="domain" description="InvasinE Adhesion" evidence="2">
    <location>
        <begin position="2274"/>
        <end position="2409"/>
    </location>
</feature>
<dbReference type="Gene3D" id="2.60.40.10">
    <property type="entry name" value="Immunoglobulins"/>
    <property type="match status" value="1"/>
</dbReference>
<evidence type="ECO:0000259" key="2">
    <source>
        <dbReference type="Pfam" id="PF05689"/>
    </source>
</evidence>
<evidence type="ECO:0000259" key="1">
    <source>
        <dbReference type="Pfam" id="PF05688"/>
    </source>
</evidence>
<feature type="domain" description="Bacterial Immunoglobulin-like 21" evidence="1">
    <location>
        <begin position="1861"/>
        <end position="1982"/>
    </location>
</feature>
<feature type="domain" description="InvasinE Adhesion" evidence="2">
    <location>
        <begin position="1985"/>
        <end position="2125"/>
    </location>
</feature>
<feature type="domain" description="Bacterial Immunoglobulin-like 21" evidence="1">
    <location>
        <begin position="748"/>
        <end position="859"/>
    </location>
</feature>
<keyword evidence="4" id="KW-1185">Reference proteome</keyword>
<comment type="caution">
    <text evidence="3">The sequence shown here is derived from an EMBL/GenBank/DDBJ whole genome shotgun (WGS) entry which is preliminary data.</text>
</comment>
<feature type="domain" description="InvasinE Adhesion" evidence="2">
    <location>
        <begin position="1410"/>
        <end position="1546"/>
    </location>
</feature>
<reference evidence="3 4" key="1">
    <citation type="submission" date="2024-01" db="EMBL/GenBank/DDBJ databases">
        <title>Pseudocitrobacter sp. Endophytic strain Cyp-38L.</title>
        <authorList>
            <person name="Amer M.A."/>
            <person name="Hamed S.M."/>
        </authorList>
    </citation>
    <scope>NUCLEOTIDE SEQUENCE [LARGE SCALE GENOMIC DNA]</scope>
    <source>
        <strain evidence="3 4">Cyp38S</strain>
    </source>
</reference>
<dbReference type="RefSeq" id="WP_347796029.1">
    <property type="nucleotide sequence ID" value="NZ_JAYMYY010000006.1"/>
</dbReference>
<feature type="domain" description="Bacterial Immunoglobulin-like 21" evidence="1">
    <location>
        <begin position="481"/>
        <end position="590"/>
    </location>
</feature>
<dbReference type="Pfam" id="PF05688">
    <property type="entry name" value="BIg21"/>
    <property type="match status" value="8"/>
</dbReference>
<evidence type="ECO:0000313" key="3">
    <source>
        <dbReference type="EMBL" id="MEO3991745.1"/>
    </source>
</evidence>
<evidence type="ECO:0000313" key="4">
    <source>
        <dbReference type="Proteomes" id="UP001444146"/>
    </source>
</evidence>
<name>A0ABV0HN77_9ENTR</name>
<gene>
    <name evidence="3" type="ORF">VSR74_18210</name>
</gene>
<feature type="domain" description="Bacterial Immunoglobulin-like 21" evidence="1">
    <location>
        <begin position="1027"/>
        <end position="1137"/>
    </location>
</feature>
<accession>A0ABV0HN77</accession>
<dbReference type="EMBL" id="JAYMYY010000006">
    <property type="protein sequence ID" value="MEO3991745.1"/>
    <property type="molecule type" value="Genomic_DNA"/>
</dbReference>
<dbReference type="Pfam" id="PF05689">
    <property type="entry name" value="InvE_AD"/>
    <property type="match status" value="8"/>
</dbReference>
<feature type="domain" description="InvasinE Adhesion" evidence="2">
    <location>
        <begin position="1140"/>
        <end position="1271"/>
    </location>
</feature>
<feature type="domain" description="InvasinE Adhesion" evidence="2">
    <location>
        <begin position="1694"/>
        <end position="1834"/>
    </location>
</feature>
<feature type="domain" description="InvasinE Adhesion" evidence="2">
    <location>
        <begin position="325"/>
        <end position="451"/>
    </location>
</feature>
<feature type="domain" description="Bacterial Immunoglobulin-like 21" evidence="1">
    <location>
        <begin position="2155"/>
        <end position="2270"/>
    </location>
</feature>
<sequence length="2411" mass="257332">MDGLLKLKSKIAFLLLMILVVMPVHAILKGGQWQPSGASTGAINGTAPLADSASVPVYQGSVQLDPATEHAVQFSAKPGEFSVDSTETSLILSNQRDTEGDLFDTPPLLRWENQTPPAVELVWAEAATPDTPLNPQPRPDRTFCAQGLAGHQLVAIPTFTQASALPALDLFTLTGTPNQGTVSVSEQRVTINVAASASDLITASASHYIDTLKAAKTTVGDTITLTVTTKDCQGNAAGNIPFIITRGDAVNRQGGVNNAAPVTVETTELTTTATEYHGTTDANGVATVSVAQANGPGVKTPLTVGITGITQTSVVNVIFTTLTSPDTPQATMWGHMAETVTAHGYTFSRPVLAAEAGGNKQGTIEDHNESWATFDWPGADNHCTVLPGMRQFGALATVISTTVQSELGWPIAGNYYWSSLAGASGQHHAADMSNRSEAQKSDGTTFIVSCVDKPAPDVDPVITLTPDHFDTTLQAAKARVGEDIIARVTITDAKNGDQPLPYYYFTLTLGEPVNRKKEKDSAWDAHPLLIEGDSNLRKIDAWHYEGITDVNGQATLILTQPDGAGVKTHVTAAMRQGYNTTDEKDFIFTTLTSPDSDKARMWGHMTGIIEDGSIFKRPRLVDETRYALGSVRENNEDWALFDQNTSMQSECGMGHIPSQRSLEALYASYPSNEIATDFGWPVVKQSYLTAAEQADNHTSVNLGSGDVDSYSGFKQNYLSCSGNEMVTRVSVTTDKDTSSGTMAKAKVGEQITMTVHTWNAINNTPVAYAGFTITKGIGLNKKGRATDFTDATEGALEMNGEMYGTQQGEMTLTGTTDINGNATIVIKQPQGVGLRTPLTITPSGSEIPNTVNYNVVFTVPTSPDVPQALMWGHMDETVSAGGLTFTRPKLAAELTGEADQSRTENNETWAMVNKEHLTVTDSGGCESGKVPRKAQLEALYAANSGNAMLTTHGWPTLLQAYWSTTPADKVPNYYATWLNDGDSVNNSAATYLSCLTTANEPPAAITLEVVNPAQWDAGLNAAKLKKGETLQVKVTVKDAAGNAMPDMPFVLSRGDGYTRSGERHSAGSGDGIVSSVVVDGESLNDTATRHGAETGADGTKIIEITRPDTHGTKTTITAALYPNTSVSTGLDTIFTVATSPDSINAKMWGHMPETLEADGMVFKRPRLLAELSYRTGHGNNIESNETWAEYTYTQAQNSSDGCGSGYVPSQAALTSLYGANAAGQGWPLAMNYWSNSADGDTSTSRAYKTVNLQNGGSRGEASAQSFYLTCLNDPQPVVSQLELMPSSWVDTLQAGRVKKGDTEVLKVITKDAQGNPVGNAPFTLQYTKSANRANSLNYQAILGIGTAPDAAGVLLQNSRYYGVTGDSGEVDLYLTQNDTLGLKNTLRGSLDDLPTVIQDTAVIFTVVTSPDSIKASYWGHMPETYTTDDGIEFQRPRLFGELSSTSGIGSSTINNEKWPLFSTSQRKASASPCEVVYQPLMSELQSLYTSMSEESVTSKIGWPTNNTWWSADQKPSDDRTSWVDQSLDLSSNTIVTNKTTAYQACVTTAHATPASIELTSTLLNADKTTANNGNPTAWAKKGESIPLTVTVRDSAGNPLPNAAFKLSRSFSNPRVGTGVNNSMVLMPLTPAEGSVILAGNGSKWMGTTGNDGTATFTINQDATTGQTTKLTASLVQDTSKTSALDAMFTVITSPDTPKAKYWGHMPETFTVAGTTYKRPLLRDELTSTDSTNTVRANNEEWYTWINYTQIKTNPAAQCKRYGLPSLAQLKSLYDEYDQGKLMEAFGLPISISNWAASDTVVAGDHRSEREQYINLNTGNTTTTSTSTATSELCLETPRSLSLTFTSPALDESKSAFVAKKGEAIPMTVTVTDSSGASVEGLTVKLQRDYSSDRKGIRGYTADGADTAMVLKPTAPAYDDVPFIQNNSSGAEKAVWLDLTGPDGVLHFEITQDGTFGYRTPISALIIEDTSAKVGIATIFTVVTSPDTDKAKYWGHMPETVTSSDGTVFQRPLLAEETSGENSTFQSSLAGGKESWPLFNHSSPGLAAKSGCDDDKQPTLSELQTLYGDARSAGSDIETLYGWPVSNTTYYWWASEYSGSYYEGMQLYTGNVSTKLGGTANHALVCLKEPRASLSAVTLTSSAFDASVQAAKVAKGEAMPLTVTVTNSAGKPVPDVAFTLTRGEAAPRNSGGTLYGNVDAMDDLTIQPVLPSGSAITMNASGGSIQGVTGADGTATFTLRQDNTPGYKTPLMVTLDEHTNLSSTLDTIFTVHTSPNVASAYFWGDMQDTVTVNGKTLHRPLLNTELPSDVTAEGAGTGYVNNELWATAYTKYPGHYDLETQCGNFSSNAPTVSDLQALHGVISSTGWPVTGFKYLSQTMNGHYYCAYDENANVSDCTYDTSTSKRGFAACVQ</sequence>
<dbReference type="InterPro" id="IPR008542">
    <property type="entry name" value="BIg21"/>
</dbReference>
<dbReference type="InterPro" id="IPR013783">
    <property type="entry name" value="Ig-like_fold"/>
</dbReference>
<feature type="domain" description="InvasinE Adhesion" evidence="2">
    <location>
        <begin position="863"/>
        <end position="995"/>
    </location>
</feature>
<feature type="domain" description="Bacterial Immunoglobulin-like 21" evidence="1">
    <location>
        <begin position="1582"/>
        <end position="1691"/>
    </location>
</feature>